<dbReference type="Pfam" id="PF01885">
    <property type="entry name" value="PTS_2-RNA"/>
    <property type="match status" value="1"/>
</dbReference>
<evidence type="ECO:0000256" key="4">
    <source>
        <dbReference type="ARBA" id="ARBA00025212"/>
    </source>
</evidence>
<keyword evidence="7" id="KW-1185">Reference proteome</keyword>
<dbReference type="AlphaFoldDB" id="A0A5C6ATI1"/>
<dbReference type="Gene3D" id="1.10.10.970">
    <property type="entry name" value="RNA 2'-phosphotransferase, Tpt1/KptA family, N-terminal domain"/>
    <property type="match status" value="1"/>
</dbReference>
<dbReference type="InterPro" id="IPR042080">
    <property type="entry name" value="RNA_2'-PTrans_N"/>
</dbReference>
<dbReference type="InterPro" id="IPR042081">
    <property type="entry name" value="RNA_2'-PTrans_C"/>
</dbReference>
<comment type="similarity">
    <text evidence="1 5">Belongs to the KptA/TPT1 family.</text>
</comment>
<protein>
    <recommendedName>
        <fullName evidence="5">Probable RNA 2'-phosphotransferase</fullName>
        <ecNumber evidence="5">2.7.1.-</ecNumber>
    </recommendedName>
</protein>
<evidence type="ECO:0000313" key="6">
    <source>
        <dbReference type="EMBL" id="TWU02878.1"/>
    </source>
</evidence>
<dbReference type="GO" id="GO:0000215">
    <property type="term" value="F:tRNA 2'-phosphotransferase activity"/>
    <property type="evidence" value="ECO:0007669"/>
    <property type="project" value="TreeGrafter"/>
</dbReference>
<name>A0A5C6ATI1_9BACT</name>
<dbReference type="GO" id="GO:0003950">
    <property type="term" value="F:NAD+ poly-ADP-ribosyltransferase activity"/>
    <property type="evidence" value="ECO:0007669"/>
    <property type="project" value="InterPro"/>
</dbReference>
<evidence type="ECO:0000256" key="2">
    <source>
        <dbReference type="ARBA" id="ARBA00022679"/>
    </source>
</evidence>
<evidence type="ECO:0000256" key="1">
    <source>
        <dbReference type="ARBA" id="ARBA00009836"/>
    </source>
</evidence>
<dbReference type="RefSeq" id="WP_231742105.1">
    <property type="nucleotide sequence ID" value="NZ_CP151726.1"/>
</dbReference>
<keyword evidence="2 5" id="KW-0808">Transferase</keyword>
<dbReference type="EC" id="2.7.1.-" evidence="5"/>
<dbReference type="SUPFAM" id="SSF56399">
    <property type="entry name" value="ADP-ribosylation"/>
    <property type="match status" value="1"/>
</dbReference>
<dbReference type="GO" id="GO:0006388">
    <property type="term" value="P:tRNA splicing, via endonucleolytic cleavage and ligation"/>
    <property type="evidence" value="ECO:0007669"/>
    <property type="project" value="UniProtKB-UniRule"/>
</dbReference>
<dbReference type="PANTHER" id="PTHR12684">
    <property type="entry name" value="PUTATIVE PHOSPHOTRANSFERASE"/>
    <property type="match status" value="1"/>
</dbReference>
<keyword evidence="3 5" id="KW-0520">NAD</keyword>
<evidence type="ECO:0000256" key="5">
    <source>
        <dbReference type="HAMAP-Rule" id="MF_00299"/>
    </source>
</evidence>
<dbReference type="PANTHER" id="PTHR12684:SF2">
    <property type="entry name" value="TRNA 2'-PHOSPHOTRANSFERASE 1"/>
    <property type="match status" value="1"/>
</dbReference>
<dbReference type="NCBIfam" id="NF002014">
    <property type="entry name" value="PRK00819.1-4"/>
    <property type="match status" value="1"/>
</dbReference>
<reference evidence="6 7" key="1">
    <citation type="submission" date="2019-02" db="EMBL/GenBank/DDBJ databases">
        <title>Deep-cultivation of Planctomycetes and their phenomic and genomic characterization uncovers novel biology.</title>
        <authorList>
            <person name="Wiegand S."/>
            <person name="Jogler M."/>
            <person name="Boedeker C."/>
            <person name="Pinto D."/>
            <person name="Vollmers J."/>
            <person name="Rivas-Marin E."/>
            <person name="Kohn T."/>
            <person name="Peeters S.H."/>
            <person name="Heuer A."/>
            <person name="Rast P."/>
            <person name="Oberbeckmann S."/>
            <person name="Bunk B."/>
            <person name="Jeske O."/>
            <person name="Meyerdierks A."/>
            <person name="Storesund J.E."/>
            <person name="Kallscheuer N."/>
            <person name="Luecker S."/>
            <person name="Lage O.M."/>
            <person name="Pohl T."/>
            <person name="Merkel B.J."/>
            <person name="Hornburger P."/>
            <person name="Mueller R.-W."/>
            <person name="Bruemmer F."/>
            <person name="Labrenz M."/>
            <person name="Spormann A.M."/>
            <person name="Op Den Camp H."/>
            <person name="Overmann J."/>
            <person name="Amann R."/>
            <person name="Jetten M.S.M."/>
            <person name="Mascher T."/>
            <person name="Medema M.H."/>
            <person name="Devos D.P."/>
            <person name="Kaster A.-K."/>
            <person name="Ovreas L."/>
            <person name="Rohde M."/>
            <person name="Galperin M.Y."/>
            <person name="Jogler C."/>
        </authorList>
    </citation>
    <scope>NUCLEOTIDE SEQUENCE [LARGE SCALE GENOMIC DNA]</scope>
    <source>
        <strain evidence="6 7">Pla52n</strain>
    </source>
</reference>
<dbReference type="Proteomes" id="UP000320176">
    <property type="component" value="Unassembled WGS sequence"/>
</dbReference>
<accession>A0A5C6ATI1</accession>
<gene>
    <name evidence="5" type="primary">kptA</name>
    <name evidence="6" type="ORF">Pla52n_39380</name>
</gene>
<organism evidence="6 7">
    <name type="scientific">Stieleria varia</name>
    <dbReference type="NCBI Taxonomy" id="2528005"/>
    <lineage>
        <taxon>Bacteria</taxon>
        <taxon>Pseudomonadati</taxon>
        <taxon>Planctomycetota</taxon>
        <taxon>Planctomycetia</taxon>
        <taxon>Pirellulales</taxon>
        <taxon>Pirellulaceae</taxon>
        <taxon>Stieleria</taxon>
    </lineage>
</organism>
<proteinExistence type="inferred from homology"/>
<dbReference type="EMBL" id="SJPN01000004">
    <property type="protein sequence ID" value="TWU02878.1"/>
    <property type="molecule type" value="Genomic_DNA"/>
</dbReference>
<comment type="caution">
    <text evidence="6">The sequence shown here is derived from an EMBL/GenBank/DDBJ whole genome shotgun (WGS) entry which is preliminary data.</text>
</comment>
<comment type="function">
    <text evidence="4 5">Removes the 2'-phosphate from RNA via an intermediate in which the phosphate is ADP-ribosylated by NAD followed by a presumed transesterification to release the RNA and generate ADP-ribose 1''-2''-cyclic phosphate (APPR&gt;P). May function as an ADP-ribosylase.</text>
</comment>
<sequence length="202" mass="22480">MFNNIHYVGMRELSRILSMASNNKLVSTSKFLSLVLRHRPEVIGAKLDAEGWLCIDELISQANAHGQTLTLELLHELIATNDKKRFALSEDGLRIRASQGHSVSGVELNLEQKTPPEILYHGTVAAFLDSIRATGLQKRSRHHVHLSPDEETATKVGSRRGMPIILRVAAETMHRDGHQFCLSANGVWLVDAVPPSYLTFPE</sequence>
<dbReference type="Gene3D" id="3.20.170.30">
    <property type="match status" value="1"/>
</dbReference>
<evidence type="ECO:0000256" key="3">
    <source>
        <dbReference type="ARBA" id="ARBA00023027"/>
    </source>
</evidence>
<dbReference type="HAMAP" id="MF_00299">
    <property type="entry name" value="KptA"/>
    <property type="match status" value="1"/>
</dbReference>
<evidence type="ECO:0000313" key="7">
    <source>
        <dbReference type="Proteomes" id="UP000320176"/>
    </source>
</evidence>
<dbReference type="InterPro" id="IPR022928">
    <property type="entry name" value="RNA_2'-PTrans_KptA"/>
</dbReference>
<dbReference type="InterPro" id="IPR002745">
    <property type="entry name" value="Ptrans_KptA/Tpt1"/>
</dbReference>